<protein>
    <submittedName>
        <fullName evidence="3">Tail fiber domain-containing protein</fullName>
    </submittedName>
</protein>
<feature type="domain" description="Peptidase S74" evidence="2">
    <location>
        <begin position="417"/>
        <end position="469"/>
    </location>
</feature>
<evidence type="ECO:0000313" key="3">
    <source>
        <dbReference type="EMBL" id="NNM74742.1"/>
    </source>
</evidence>
<keyword evidence="4" id="KW-1185">Reference proteome</keyword>
<evidence type="ECO:0000259" key="2">
    <source>
        <dbReference type="Pfam" id="PF13884"/>
    </source>
</evidence>
<name>A0A849I5K5_9HYPH</name>
<dbReference type="AlphaFoldDB" id="A0A849I5K5"/>
<dbReference type="RefSeq" id="WP_171220192.1">
    <property type="nucleotide sequence ID" value="NZ_JABEPP010000006.1"/>
</dbReference>
<feature type="transmembrane region" description="Helical" evidence="1">
    <location>
        <begin position="396"/>
        <end position="416"/>
    </location>
</feature>
<dbReference type="Proteomes" id="UP000564885">
    <property type="component" value="Unassembled WGS sequence"/>
</dbReference>
<keyword evidence="1" id="KW-0812">Transmembrane</keyword>
<keyword evidence="1" id="KW-1133">Transmembrane helix</keyword>
<accession>A0A849I5K5</accession>
<evidence type="ECO:0000313" key="4">
    <source>
        <dbReference type="Proteomes" id="UP000564885"/>
    </source>
</evidence>
<sequence>MGKPRQPSTQTVINETRLPAWVEQAGQENMAFATNVANNLKPYELPNVVGFNRDQQAAFDMARQGYAQAEPGLNAAQATLAQAAGYNPVSVTPQQISGTNVGTMQITGSNIGATDVNAGQFSAEALAKYMNPYTDQVVSNALSDLDRSRVAALTQTGDQAAAAGAFGGSRQGIMEAVTNAESARAAGILSAQLRSNAFDKAAGLLGTDQNRALQADLANQGAQLQAALANQATGLDVSKSNAAQFLQAQLANQANAFDVARTNQAADLTAQQSNQQAGLAGNTQRLAAGTQQAALAQQNMQSWLQQAAVNQGIGDAQQAQAQQEENLRAARANTGNDHLTNQLNVRLAALSATPYGKTTTTTGPATTQGSNPLLGALGGAATGASIASTLGLTSALGGYGGLAGAGLGGLLGLLALSDEREKTDMRKVGKDPDTGLDLYAFRFKGDPKTYPKVVGPLAQDIEKKFPDQVERLGGKKGVLAVQRNFLNKMAA</sequence>
<keyword evidence="1" id="KW-0472">Membrane</keyword>
<reference evidence="3 4" key="1">
    <citation type="submission" date="2020-04" db="EMBL/GenBank/DDBJ databases">
        <title>Enterovirga sp. isolate from soil.</title>
        <authorList>
            <person name="Chea S."/>
            <person name="Kim D.-U."/>
        </authorList>
    </citation>
    <scope>NUCLEOTIDE SEQUENCE [LARGE SCALE GENOMIC DNA]</scope>
    <source>
        <strain evidence="3 4">DB1703</strain>
    </source>
</reference>
<dbReference type="EMBL" id="JABEPP010000006">
    <property type="protein sequence ID" value="NNM74742.1"/>
    <property type="molecule type" value="Genomic_DNA"/>
</dbReference>
<organism evidence="3 4">
    <name type="scientific">Enterovirga aerilata</name>
    <dbReference type="NCBI Taxonomy" id="2730920"/>
    <lineage>
        <taxon>Bacteria</taxon>
        <taxon>Pseudomonadati</taxon>
        <taxon>Pseudomonadota</taxon>
        <taxon>Alphaproteobacteria</taxon>
        <taxon>Hyphomicrobiales</taxon>
        <taxon>Methylobacteriaceae</taxon>
        <taxon>Enterovirga</taxon>
    </lineage>
</organism>
<dbReference type="InterPro" id="IPR030392">
    <property type="entry name" value="S74_ICA"/>
</dbReference>
<proteinExistence type="predicted"/>
<gene>
    <name evidence="3" type="ORF">HJG44_20485</name>
</gene>
<comment type="caution">
    <text evidence="3">The sequence shown here is derived from an EMBL/GenBank/DDBJ whole genome shotgun (WGS) entry which is preliminary data.</text>
</comment>
<evidence type="ECO:0000256" key="1">
    <source>
        <dbReference type="SAM" id="Phobius"/>
    </source>
</evidence>
<dbReference type="Pfam" id="PF13884">
    <property type="entry name" value="Peptidase_S74"/>
    <property type="match status" value="1"/>
</dbReference>